<feature type="transmembrane region" description="Helical" evidence="1">
    <location>
        <begin position="212"/>
        <end position="232"/>
    </location>
</feature>
<keyword evidence="3" id="KW-1185">Reference proteome</keyword>
<sequence>MIPISVQLLLLGNFLFHLGSGLMVPILSNHVVNCGGTQILLGVIFSSMYVCNSLSRHFVRLFSLPRHLSILFCCFCSLVANVVLIFVHYPKIIWLDRCLYGITNQVSWFSKEYVARMEIEYVKFSNFLNVAKVWGLVLGTLSSGHIYDTQGFTTLSTTTAVLTFLSFVVFLFVEPDPPSTRRPPKRLLLLPGVIYNRLVNLSHANLSYRIHLVIFLVAFDLAFTLLLSRFVFILRSMYRVGTVILGYYVGCQYMVKFICEVFLPYLLKPVKDRQSLFRVTAVICSSCLSGFNFAPSLTIYMFIFLFWLVSYSILNMLMEQDVFELKQDPSLYEAVETLKVIVNILGPIGFSFLTYNYGRGAVVVLHGFGVVIYVYLLCGWLR</sequence>
<feature type="transmembrane region" description="Helical" evidence="1">
    <location>
        <begin position="361"/>
        <end position="381"/>
    </location>
</feature>
<dbReference type="Proteomes" id="UP001168821">
    <property type="component" value="Unassembled WGS sequence"/>
</dbReference>
<comment type="caution">
    <text evidence="2">The sequence shown here is derived from an EMBL/GenBank/DDBJ whole genome shotgun (WGS) entry which is preliminary data.</text>
</comment>
<evidence type="ECO:0000313" key="3">
    <source>
        <dbReference type="Proteomes" id="UP001168821"/>
    </source>
</evidence>
<gene>
    <name evidence="2" type="ORF">Zmor_028008</name>
</gene>
<keyword evidence="1" id="KW-0812">Transmembrane</keyword>
<evidence type="ECO:0000256" key="1">
    <source>
        <dbReference type="SAM" id="Phobius"/>
    </source>
</evidence>
<dbReference type="Gene3D" id="1.20.1250.20">
    <property type="entry name" value="MFS general substrate transporter like domains"/>
    <property type="match status" value="1"/>
</dbReference>
<organism evidence="2 3">
    <name type="scientific">Zophobas morio</name>
    <dbReference type="NCBI Taxonomy" id="2755281"/>
    <lineage>
        <taxon>Eukaryota</taxon>
        <taxon>Metazoa</taxon>
        <taxon>Ecdysozoa</taxon>
        <taxon>Arthropoda</taxon>
        <taxon>Hexapoda</taxon>
        <taxon>Insecta</taxon>
        <taxon>Pterygota</taxon>
        <taxon>Neoptera</taxon>
        <taxon>Endopterygota</taxon>
        <taxon>Coleoptera</taxon>
        <taxon>Polyphaga</taxon>
        <taxon>Cucujiformia</taxon>
        <taxon>Tenebrionidae</taxon>
        <taxon>Zophobas</taxon>
    </lineage>
</organism>
<accession>A0AA38HRZ8</accession>
<keyword evidence="1" id="KW-1133">Transmembrane helix</keyword>
<feature type="transmembrane region" description="Helical" evidence="1">
    <location>
        <begin position="244"/>
        <end position="263"/>
    </location>
</feature>
<proteinExistence type="predicted"/>
<reference evidence="2" key="1">
    <citation type="journal article" date="2023" name="G3 (Bethesda)">
        <title>Whole genome assemblies of Zophobas morio and Tenebrio molitor.</title>
        <authorList>
            <person name="Kaur S."/>
            <person name="Stinson S.A."/>
            <person name="diCenzo G.C."/>
        </authorList>
    </citation>
    <scope>NUCLEOTIDE SEQUENCE</scope>
    <source>
        <strain evidence="2">QUZm001</strain>
    </source>
</reference>
<dbReference type="CDD" id="cd06174">
    <property type="entry name" value="MFS"/>
    <property type="match status" value="1"/>
</dbReference>
<dbReference type="InterPro" id="IPR036259">
    <property type="entry name" value="MFS_trans_sf"/>
</dbReference>
<dbReference type="AlphaFoldDB" id="A0AA38HRZ8"/>
<feature type="transmembrane region" description="Helical" evidence="1">
    <location>
        <begin position="126"/>
        <end position="146"/>
    </location>
</feature>
<feature type="transmembrane region" description="Helical" evidence="1">
    <location>
        <begin position="6"/>
        <end position="27"/>
    </location>
</feature>
<feature type="transmembrane region" description="Helical" evidence="1">
    <location>
        <begin position="152"/>
        <end position="173"/>
    </location>
</feature>
<dbReference type="EMBL" id="JALNTZ010000009">
    <property type="protein sequence ID" value="KAJ3641502.1"/>
    <property type="molecule type" value="Genomic_DNA"/>
</dbReference>
<dbReference type="SUPFAM" id="SSF103473">
    <property type="entry name" value="MFS general substrate transporter"/>
    <property type="match status" value="1"/>
</dbReference>
<feature type="transmembrane region" description="Helical" evidence="1">
    <location>
        <begin position="39"/>
        <end position="55"/>
    </location>
</feature>
<protein>
    <submittedName>
        <fullName evidence="2">Uncharacterized protein</fullName>
    </submittedName>
</protein>
<evidence type="ECO:0000313" key="2">
    <source>
        <dbReference type="EMBL" id="KAJ3641502.1"/>
    </source>
</evidence>
<keyword evidence="1" id="KW-0472">Membrane</keyword>
<name>A0AA38HRZ8_9CUCU</name>
<feature type="transmembrane region" description="Helical" evidence="1">
    <location>
        <begin position="67"/>
        <end position="87"/>
    </location>
</feature>